<keyword evidence="1" id="KW-0812">Transmembrane</keyword>
<proteinExistence type="predicted"/>
<dbReference type="Proteomes" id="UP001165275">
    <property type="component" value="Unassembled WGS sequence"/>
</dbReference>
<keyword evidence="1" id="KW-1133">Transmembrane helix</keyword>
<organism evidence="2 3">
    <name type="scientific">Serratia silvae</name>
    <dbReference type="NCBI Taxonomy" id="2824122"/>
    <lineage>
        <taxon>Bacteria</taxon>
        <taxon>Pseudomonadati</taxon>
        <taxon>Pseudomonadota</taxon>
        <taxon>Gammaproteobacteria</taxon>
        <taxon>Enterobacterales</taxon>
        <taxon>Yersiniaceae</taxon>
        <taxon>Serratia</taxon>
    </lineage>
</organism>
<evidence type="ECO:0008006" key="4">
    <source>
        <dbReference type="Google" id="ProtNLM"/>
    </source>
</evidence>
<keyword evidence="1" id="KW-0472">Membrane</keyword>
<accession>A0ABT0K7S0</accession>
<sequence length="317" mass="34205">MSDKNFNPSWEGYMGDFLKGNVGINQLKPQHEFLDTIGLEKALSDNTQYHVVLTIAEAKGIIDDINSRRPGNPGLGRGEAFARGFEQHSTSRGDAFSRGLEPKNVISSVFKVTDPVSTYAGNINDARGLYDVIIEFKRIGITATVFPGANGVNLIHISGYAGLRRTITGTRYAANHPQMLAMGIGQQGINAGIVRGVRFCILFSVGYRIIESIFKDDYTLADFIGNITMDMAKTAIAAAVSFATGVVFTSSFIAIGSIIVVAGVVFGAGIITVMLLDSIDKKYGLSTKLIALLKEKNRVKPRTPEASFQFILNGLGK</sequence>
<evidence type="ECO:0000256" key="1">
    <source>
        <dbReference type="SAM" id="Phobius"/>
    </source>
</evidence>
<evidence type="ECO:0000313" key="2">
    <source>
        <dbReference type="EMBL" id="MCL1028056.1"/>
    </source>
</evidence>
<name>A0ABT0K7S0_9GAMM</name>
<keyword evidence="3" id="KW-1185">Reference proteome</keyword>
<protein>
    <recommendedName>
        <fullName evidence="4">Channel forming colicins domain-containing protein</fullName>
    </recommendedName>
</protein>
<evidence type="ECO:0000313" key="3">
    <source>
        <dbReference type="Proteomes" id="UP001165275"/>
    </source>
</evidence>
<dbReference type="EMBL" id="JAGQDC010000002">
    <property type="protein sequence ID" value="MCL1028056.1"/>
    <property type="molecule type" value="Genomic_DNA"/>
</dbReference>
<reference evidence="2" key="1">
    <citation type="submission" date="2021-04" db="EMBL/GenBank/DDBJ databases">
        <title>Genome sequence of Serratia sp. arafor3.</title>
        <authorList>
            <person name="Besaury L."/>
        </authorList>
    </citation>
    <scope>NUCLEOTIDE SEQUENCE</scope>
    <source>
        <strain evidence="2">Arafor3</strain>
    </source>
</reference>
<comment type="caution">
    <text evidence="2">The sequence shown here is derived from an EMBL/GenBank/DDBJ whole genome shotgun (WGS) entry which is preliminary data.</text>
</comment>
<gene>
    <name evidence="2" type="ORF">KAJ71_03205</name>
</gene>
<feature type="transmembrane region" description="Helical" evidence="1">
    <location>
        <begin position="252"/>
        <end position="276"/>
    </location>
</feature>
<dbReference type="RefSeq" id="WP_248944350.1">
    <property type="nucleotide sequence ID" value="NZ_JAGQDC010000002.1"/>
</dbReference>